<sequence>MLRHNLLLIYRSFKKYKSTFFINLIGLSTGLACVLLIFLWVRDELSVDKFHEKDNRLVEVVEVYSNADRPGVNNFTAGILAEALANEMPEVEYAVASRIRPEQKTIRVEENYVKAVVQYAGRDFFNMFSYDLIHGDKDKVLTDKSAAVISEDLAMKLFNTTDNIVGKVIDIPHYKQFRISGVFKGTPVNSTAQFDFVLSFEEYKDLDPNVLNWNYNKVNTYLVLNEGVDAGQFNDKIARFLDGKRDEVHTRDLTLSTRPYSEAYLYSYAQYENGEPKGGRIEYVWLFSIIGVFILGIACINFMNLSTAKASGRLKEVGVKKAIGAARQTLVFQYLGESVLMAFLSLSIALLLVLLFLPQFNLITGKYLTLSLDKDLLLMVAGTSLLTGVVAGSYPALYLSNFKPAIILKGKLGSSTGELWARKGLVIFQFALSVVLIVSVVVVYHQIEYVQTQNLGYDKENILYFEIEGKVAENLDTFLSEMQQINGIVGASSIGQSVVGGSQNTFSIDEWEGKDPDEQVPFEVRPVNYGMIELLGVDMKEGRTYSRDFGTEDSKIIFNEKAIEVMGLKDPIGKVISIQGTQLEIIGVTKDFHFASLHEEINPLFFILRPTWTHKVMARIEAGKEQETIGKLQQFYQEYNPGFPFDYKFLDQDYQNQYVAEQRVAVLSRYFAGIAILISCLGLFGLATFTAERRIKEIGIRKVMGASEWKIMELLSGDFAKMVLVAIVIALPLSYYLTKNWLDGFAYKIDLEWWHFIGAGLLTMLIALLTVSFQSVKAALANPVDSLRSE</sequence>
<dbReference type="Pfam" id="PF12704">
    <property type="entry name" value="MacB_PCD"/>
    <property type="match status" value="1"/>
</dbReference>
<feature type="transmembrane region" description="Helical" evidence="6">
    <location>
        <begin position="670"/>
        <end position="691"/>
    </location>
</feature>
<feature type="domain" description="ABC3 transporter permease C-terminal" evidence="7">
    <location>
        <begin position="289"/>
        <end position="403"/>
    </location>
</feature>
<dbReference type="InterPro" id="IPR025857">
    <property type="entry name" value="MacB_PCD"/>
</dbReference>
<evidence type="ECO:0000313" key="9">
    <source>
        <dbReference type="EMBL" id="MFC4874580.1"/>
    </source>
</evidence>
<feature type="transmembrane region" description="Helical" evidence="6">
    <location>
        <begin position="420"/>
        <end position="444"/>
    </location>
</feature>
<evidence type="ECO:0000256" key="6">
    <source>
        <dbReference type="SAM" id="Phobius"/>
    </source>
</evidence>
<evidence type="ECO:0000256" key="4">
    <source>
        <dbReference type="ARBA" id="ARBA00022989"/>
    </source>
</evidence>
<keyword evidence="5 6" id="KW-0472">Membrane</keyword>
<dbReference type="InterPro" id="IPR050250">
    <property type="entry name" value="Macrolide_Exporter_MacB"/>
</dbReference>
<gene>
    <name evidence="9" type="ORF">ACFPFU_22950</name>
</gene>
<evidence type="ECO:0000256" key="1">
    <source>
        <dbReference type="ARBA" id="ARBA00004651"/>
    </source>
</evidence>
<evidence type="ECO:0000313" key="10">
    <source>
        <dbReference type="Proteomes" id="UP001595818"/>
    </source>
</evidence>
<dbReference type="EMBL" id="JBHSJJ010000019">
    <property type="protein sequence ID" value="MFC4874580.1"/>
    <property type="molecule type" value="Genomic_DNA"/>
</dbReference>
<feature type="transmembrane region" description="Helical" evidence="6">
    <location>
        <begin position="711"/>
        <end position="733"/>
    </location>
</feature>
<dbReference type="Pfam" id="PF02687">
    <property type="entry name" value="FtsX"/>
    <property type="match status" value="2"/>
</dbReference>
<feature type="domain" description="MacB-like periplasmic core" evidence="8">
    <location>
        <begin position="21"/>
        <end position="239"/>
    </location>
</feature>
<organism evidence="9 10">
    <name type="scientific">Negadavirga shengliensis</name>
    <dbReference type="NCBI Taxonomy" id="1389218"/>
    <lineage>
        <taxon>Bacteria</taxon>
        <taxon>Pseudomonadati</taxon>
        <taxon>Bacteroidota</taxon>
        <taxon>Cytophagia</taxon>
        <taxon>Cytophagales</taxon>
        <taxon>Cyclobacteriaceae</taxon>
        <taxon>Negadavirga</taxon>
    </lineage>
</organism>
<feature type="domain" description="ABC3 transporter permease C-terminal" evidence="7">
    <location>
        <begin position="671"/>
        <end position="779"/>
    </location>
</feature>
<keyword evidence="2" id="KW-1003">Cell membrane</keyword>
<dbReference type="PROSITE" id="PS51257">
    <property type="entry name" value="PROKAR_LIPOPROTEIN"/>
    <property type="match status" value="1"/>
</dbReference>
<evidence type="ECO:0000256" key="2">
    <source>
        <dbReference type="ARBA" id="ARBA00022475"/>
    </source>
</evidence>
<comment type="subcellular location">
    <subcellularLocation>
        <location evidence="1">Cell membrane</location>
        <topology evidence="1">Multi-pass membrane protein</topology>
    </subcellularLocation>
</comment>
<evidence type="ECO:0000259" key="7">
    <source>
        <dbReference type="Pfam" id="PF02687"/>
    </source>
</evidence>
<evidence type="ECO:0000256" key="3">
    <source>
        <dbReference type="ARBA" id="ARBA00022692"/>
    </source>
</evidence>
<feature type="transmembrane region" description="Helical" evidence="6">
    <location>
        <begin position="377"/>
        <end position="399"/>
    </location>
</feature>
<dbReference type="InterPro" id="IPR003838">
    <property type="entry name" value="ABC3_permease_C"/>
</dbReference>
<feature type="transmembrane region" description="Helical" evidence="6">
    <location>
        <begin position="339"/>
        <end position="357"/>
    </location>
</feature>
<dbReference type="PANTHER" id="PTHR30572">
    <property type="entry name" value="MEMBRANE COMPONENT OF TRANSPORTER-RELATED"/>
    <property type="match status" value="1"/>
</dbReference>
<keyword evidence="4 6" id="KW-1133">Transmembrane helix</keyword>
<feature type="transmembrane region" description="Helical" evidence="6">
    <location>
        <begin position="753"/>
        <end position="773"/>
    </location>
</feature>
<feature type="transmembrane region" description="Helical" evidence="6">
    <location>
        <begin position="20"/>
        <end position="41"/>
    </location>
</feature>
<evidence type="ECO:0000259" key="8">
    <source>
        <dbReference type="Pfam" id="PF12704"/>
    </source>
</evidence>
<keyword evidence="3 6" id="KW-0812">Transmembrane</keyword>
<name>A0ABV9T9G8_9BACT</name>
<feature type="transmembrane region" description="Helical" evidence="6">
    <location>
        <begin position="283"/>
        <end position="305"/>
    </location>
</feature>
<evidence type="ECO:0000256" key="5">
    <source>
        <dbReference type="ARBA" id="ARBA00023136"/>
    </source>
</evidence>
<dbReference type="Proteomes" id="UP001595818">
    <property type="component" value="Unassembled WGS sequence"/>
</dbReference>
<protein>
    <submittedName>
        <fullName evidence="9">ABC transporter permease</fullName>
    </submittedName>
</protein>
<proteinExistence type="predicted"/>
<accession>A0ABV9T9G8</accession>
<reference evidence="10" key="1">
    <citation type="journal article" date="2019" name="Int. J. Syst. Evol. Microbiol.">
        <title>The Global Catalogue of Microorganisms (GCM) 10K type strain sequencing project: providing services to taxonomists for standard genome sequencing and annotation.</title>
        <authorList>
            <consortium name="The Broad Institute Genomics Platform"/>
            <consortium name="The Broad Institute Genome Sequencing Center for Infectious Disease"/>
            <person name="Wu L."/>
            <person name="Ma J."/>
        </authorList>
    </citation>
    <scope>NUCLEOTIDE SEQUENCE [LARGE SCALE GENOMIC DNA]</scope>
    <source>
        <strain evidence="10">CGMCC 4.7466</strain>
    </source>
</reference>
<comment type="caution">
    <text evidence="9">The sequence shown here is derived from an EMBL/GenBank/DDBJ whole genome shotgun (WGS) entry which is preliminary data.</text>
</comment>
<dbReference type="PANTHER" id="PTHR30572:SF18">
    <property type="entry name" value="ABC-TYPE MACROLIDE FAMILY EXPORT SYSTEM PERMEASE COMPONENT 2"/>
    <property type="match status" value="1"/>
</dbReference>
<dbReference type="RefSeq" id="WP_377068567.1">
    <property type="nucleotide sequence ID" value="NZ_JBHSJJ010000019.1"/>
</dbReference>
<keyword evidence="10" id="KW-1185">Reference proteome</keyword>